<dbReference type="PROSITE" id="PS01322">
    <property type="entry name" value="PHOSPHOTRIESTERASE_1"/>
    <property type="match status" value="1"/>
</dbReference>
<dbReference type="PANTHER" id="PTHR10819">
    <property type="entry name" value="PHOSPHOTRIESTERASE-RELATED"/>
    <property type="match status" value="1"/>
</dbReference>
<accession>A0A4R2QFQ0</accession>
<comment type="caution">
    <text evidence="5">The sequence shown here is derived from an EMBL/GenBank/DDBJ whole genome shotgun (WGS) entry which is preliminary data.</text>
</comment>
<dbReference type="Gene3D" id="3.20.20.140">
    <property type="entry name" value="Metal-dependent hydrolases"/>
    <property type="match status" value="1"/>
</dbReference>
<sequence length="304" mass="32968">MAIQSVIGPVEPAELGFTLPHEHLLSNLTKEYRGDGLLNDVDLMVAELAEYREAGGGSLVDCTTIGLGRDPVRIKEIASRSGVNVIMGTGFYREPYLEPDWIDRRDVASIAGQLVEEIETGVADTGIRAGLIGEVGADKWYISAVEERSLRAAARAQRSTGVAITTHAARWPVGLAQLDIFAEEGVDPRKVIIGHCDTVPDPGYHLALAKRGCYVQFDTIGLHRSEYDLRRRVEWVRNLIDHGFGAQILISHDICLRTALRATGGAGFAFITNTFLPLLGESGLAKEQLDGITVRNVATALDPA</sequence>
<dbReference type="InterPro" id="IPR001559">
    <property type="entry name" value="Phosphotriesterase"/>
</dbReference>
<reference evidence="5 6" key="1">
    <citation type="submission" date="2019-03" db="EMBL/GenBank/DDBJ databases">
        <title>Genomic Encyclopedia of Type Strains, Phase IV (KMG-IV): sequencing the most valuable type-strain genomes for metagenomic binning, comparative biology and taxonomic classification.</title>
        <authorList>
            <person name="Goeker M."/>
        </authorList>
    </citation>
    <scope>NUCLEOTIDE SEQUENCE [LARGE SCALE GENOMIC DNA]</scope>
    <source>
        <strain evidence="5 6">DSM 45765</strain>
    </source>
</reference>
<comment type="caution">
    <text evidence="4">Lacks conserved residue(s) required for the propagation of feature annotation.</text>
</comment>
<proteinExistence type="inferred from homology"/>
<protein>
    <submittedName>
        <fullName evidence="5">Phosphotriesterase-related protein</fullName>
    </submittedName>
</protein>
<dbReference type="GO" id="GO:0016788">
    <property type="term" value="F:hydrolase activity, acting on ester bonds"/>
    <property type="evidence" value="ECO:0007669"/>
    <property type="project" value="InterPro"/>
</dbReference>
<dbReference type="PANTHER" id="PTHR10819:SF3">
    <property type="entry name" value="PHOSPHOTRIESTERASE-RELATED PROTEIN"/>
    <property type="match status" value="1"/>
</dbReference>
<dbReference type="PROSITE" id="PS51347">
    <property type="entry name" value="PHOSPHOTRIESTERASE_2"/>
    <property type="match status" value="1"/>
</dbReference>
<dbReference type="PIRSF" id="PIRSF016839">
    <property type="entry name" value="PhP"/>
    <property type="match status" value="1"/>
</dbReference>
<dbReference type="Pfam" id="PF02126">
    <property type="entry name" value="PTE"/>
    <property type="match status" value="1"/>
</dbReference>
<feature type="binding site" evidence="3">
    <location>
        <position position="195"/>
    </location>
    <ligand>
        <name>a divalent metal cation</name>
        <dbReference type="ChEBI" id="CHEBI:60240"/>
        <label>2</label>
    </ligand>
</feature>
<dbReference type="AlphaFoldDB" id="A0A4R2QFQ0"/>
<feature type="binding site" evidence="3">
    <location>
        <position position="134"/>
    </location>
    <ligand>
        <name>a divalent metal cation</name>
        <dbReference type="ChEBI" id="CHEBI:60240"/>
        <label>1</label>
    </ligand>
</feature>
<feature type="binding site" evidence="3">
    <location>
        <position position="253"/>
    </location>
    <ligand>
        <name>a divalent metal cation</name>
        <dbReference type="ChEBI" id="CHEBI:60240"/>
        <label>1</label>
    </ligand>
</feature>
<comment type="cofactor">
    <cofactor evidence="3">
        <name>a divalent metal cation</name>
        <dbReference type="ChEBI" id="CHEBI:60240"/>
    </cofactor>
    <text evidence="3">Binds 2 divalent metal cations per subunit.</text>
</comment>
<dbReference type="GO" id="GO:0008270">
    <property type="term" value="F:zinc ion binding"/>
    <property type="evidence" value="ECO:0007669"/>
    <property type="project" value="InterPro"/>
</dbReference>
<feature type="binding site" evidence="3">
    <location>
        <position position="21"/>
    </location>
    <ligand>
        <name>a divalent metal cation</name>
        <dbReference type="ChEBI" id="CHEBI:60240"/>
        <label>1</label>
    </ligand>
</feature>
<keyword evidence="2" id="KW-0378">Hydrolase</keyword>
<dbReference type="EMBL" id="SLXQ01000012">
    <property type="protein sequence ID" value="TCP47344.1"/>
    <property type="molecule type" value="Genomic_DNA"/>
</dbReference>
<keyword evidence="1 3" id="KW-0479">Metal-binding</keyword>
<feature type="binding site" evidence="3">
    <location>
        <position position="23"/>
    </location>
    <ligand>
        <name>a divalent metal cation</name>
        <dbReference type="ChEBI" id="CHEBI:60240"/>
        <label>1</label>
    </ligand>
</feature>
<evidence type="ECO:0000256" key="2">
    <source>
        <dbReference type="ARBA" id="ARBA00022801"/>
    </source>
</evidence>
<gene>
    <name evidence="5" type="ORF">EV191_112140</name>
</gene>
<dbReference type="OrthoDB" id="9795018at2"/>
<dbReference type="Proteomes" id="UP000294911">
    <property type="component" value="Unassembled WGS sequence"/>
</dbReference>
<evidence type="ECO:0000313" key="6">
    <source>
        <dbReference type="Proteomes" id="UP000294911"/>
    </source>
</evidence>
<evidence type="ECO:0000313" key="5">
    <source>
        <dbReference type="EMBL" id="TCP47344.1"/>
    </source>
</evidence>
<feature type="binding site" evidence="3">
    <location>
        <position position="134"/>
    </location>
    <ligand>
        <name>a divalent metal cation</name>
        <dbReference type="ChEBI" id="CHEBI:60240"/>
        <label>2</label>
    </ligand>
</feature>
<comment type="similarity">
    <text evidence="4">Belongs to the metallo-dependent hydrolases superfamily. Phosphotriesterase family.</text>
</comment>
<keyword evidence="6" id="KW-1185">Reference proteome</keyword>
<dbReference type="RefSeq" id="WP_132879308.1">
    <property type="nucleotide sequence ID" value="NZ_SLXQ01000012.1"/>
</dbReference>
<dbReference type="InterPro" id="IPR032466">
    <property type="entry name" value="Metal_Hydrolase"/>
</dbReference>
<dbReference type="SUPFAM" id="SSF51556">
    <property type="entry name" value="Metallo-dependent hydrolases"/>
    <property type="match status" value="1"/>
</dbReference>
<evidence type="ECO:0000256" key="3">
    <source>
        <dbReference type="PIRSR" id="PIRSR601559-52"/>
    </source>
</evidence>
<dbReference type="InterPro" id="IPR017947">
    <property type="entry name" value="AryldialkylPase_Zn-BS"/>
</dbReference>
<name>A0A4R2QFQ0_9PSEU</name>
<evidence type="ECO:0000256" key="4">
    <source>
        <dbReference type="PROSITE-ProRule" id="PRU00679"/>
    </source>
</evidence>
<feature type="binding site" evidence="3">
    <location>
        <position position="167"/>
    </location>
    <ligand>
        <name>a divalent metal cation</name>
        <dbReference type="ChEBI" id="CHEBI:60240"/>
        <label>2</label>
    </ligand>
</feature>
<evidence type="ECO:0000256" key="1">
    <source>
        <dbReference type="ARBA" id="ARBA00022723"/>
    </source>
</evidence>
<organism evidence="5 6">
    <name type="scientific">Tamaricihabitans halophyticus</name>
    <dbReference type="NCBI Taxonomy" id="1262583"/>
    <lineage>
        <taxon>Bacteria</taxon>
        <taxon>Bacillati</taxon>
        <taxon>Actinomycetota</taxon>
        <taxon>Actinomycetes</taxon>
        <taxon>Pseudonocardiales</taxon>
        <taxon>Pseudonocardiaceae</taxon>
        <taxon>Tamaricihabitans</taxon>
    </lineage>
</organism>